<dbReference type="PANTHER" id="PTHR42749:SF1">
    <property type="entry name" value="CELL SHAPE-DETERMINING PROTEIN MREB"/>
    <property type="match status" value="1"/>
</dbReference>
<dbReference type="PANTHER" id="PTHR42749">
    <property type="entry name" value="CELL SHAPE-DETERMINING PROTEIN MREB"/>
    <property type="match status" value="1"/>
</dbReference>
<dbReference type="InterPro" id="IPR004753">
    <property type="entry name" value="MreB"/>
</dbReference>
<organism evidence="7 8">
    <name type="scientific">Endomicrobium trichonymphae</name>
    <dbReference type="NCBI Taxonomy" id="1408204"/>
    <lineage>
        <taxon>Bacteria</taxon>
        <taxon>Pseudomonadati</taxon>
        <taxon>Elusimicrobiota</taxon>
        <taxon>Endomicrobiia</taxon>
        <taxon>Endomicrobiales</taxon>
        <taxon>Endomicrobiaceae</taxon>
        <taxon>Candidatus Endomicrobiellum</taxon>
    </lineage>
</organism>
<evidence type="ECO:0000256" key="2">
    <source>
        <dbReference type="ARBA" id="ARBA00022741"/>
    </source>
</evidence>
<dbReference type="AlphaFoldDB" id="A0A1E5IHU8"/>
<proteinExistence type="inferred from homology"/>
<dbReference type="Proteomes" id="UP000095237">
    <property type="component" value="Unassembled WGS sequence"/>
</dbReference>
<keyword evidence="3 6" id="KW-0067">ATP-binding</keyword>
<dbReference type="HAMAP" id="MF_02207">
    <property type="entry name" value="MreB"/>
    <property type="match status" value="1"/>
</dbReference>
<reference evidence="7 8" key="1">
    <citation type="submission" date="2015-11" db="EMBL/GenBank/DDBJ databases">
        <title>Evidence for parallel genomic evolution in an endosymbiosis of termite gut flagellates.</title>
        <authorList>
            <person name="Zheng H."/>
        </authorList>
    </citation>
    <scope>NUCLEOTIDE SEQUENCE [LARGE SCALE GENOMIC DNA]</scope>
    <source>
        <strain evidence="7 8">CET450</strain>
    </source>
</reference>
<evidence type="ECO:0000256" key="4">
    <source>
        <dbReference type="ARBA" id="ARBA00022960"/>
    </source>
</evidence>
<feature type="binding site" evidence="6">
    <location>
        <begin position="291"/>
        <end position="294"/>
    </location>
    <ligand>
        <name>ATP</name>
        <dbReference type="ChEBI" id="CHEBI:30616"/>
    </ligand>
</feature>
<dbReference type="GO" id="GO:0005737">
    <property type="term" value="C:cytoplasm"/>
    <property type="evidence" value="ECO:0007669"/>
    <property type="project" value="UniProtKB-SubCell"/>
</dbReference>
<dbReference type="Gene3D" id="3.30.420.40">
    <property type="match status" value="3"/>
</dbReference>
<protein>
    <recommendedName>
        <fullName evidence="6">Cell shape-determining protein MreB</fullName>
    </recommendedName>
</protein>
<sequence length="342" mass="37201">MFNYIFGLFSNDMGIDLGTASVLVFIKGQDIVLREPSVVAMERDTKCVLAIGMEAKKMLGKTPANIVAVRPLRNGVIADFEATEKMIRYFIKKVHKKRTLLHPRIVIGVPSGITEVERRAVRESAEQAGAREVYLIDEPMAAAIGAGIPIQEPEGSMIVDIGGGTTEVAIISLGGMVVAKSLDVAGDKMDEAVVQYFRRKYNLTIGENTAEGVKMKVGSVFPLEEELFVDVKGRDLLTGLPKTVNINSEEIRIALSDPIKKIMEIVKSVLEETPAELAADLVDRGIILSGGGSLVRGLPELLSKETELPVNRADDPLSCVAKGTGAYLEELDNIRNSRKRRI</sequence>
<dbReference type="InterPro" id="IPR056546">
    <property type="entry name" value="MreB_MamK-like"/>
</dbReference>
<dbReference type="EMBL" id="LNVX01000479">
    <property type="protein sequence ID" value="OEG70050.1"/>
    <property type="molecule type" value="Genomic_DNA"/>
</dbReference>
<dbReference type="GO" id="GO:0005524">
    <property type="term" value="F:ATP binding"/>
    <property type="evidence" value="ECO:0007669"/>
    <property type="project" value="UniProtKB-KW"/>
</dbReference>
<comment type="similarity">
    <text evidence="5 6">Belongs to the FtsA/MreB family.</text>
</comment>
<dbReference type="GO" id="GO:0000902">
    <property type="term" value="P:cell morphogenesis"/>
    <property type="evidence" value="ECO:0007669"/>
    <property type="project" value="InterPro"/>
</dbReference>
<comment type="function">
    <text evidence="6">Forms membrane-associated dynamic filaments that are essential for cell shape determination. Acts by regulating cell wall synthesis and cell elongation, and thus cell shape. A feedback loop between cell geometry and MreB localization may maintain elongated cell shape by targeting cell wall growth to regions of negative cell wall curvature.</text>
</comment>
<feature type="binding site" evidence="6">
    <location>
        <begin position="163"/>
        <end position="165"/>
    </location>
    <ligand>
        <name>ATP</name>
        <dbReference type="ChEBI" id="CHEBI:30616"/>
    </ligand>
</feature>
<dbReference type="NCBIfam" id="TIGR00904">
    <property type="entry name" value="mreB"/>
    <property type="match status" value="1"/>
</dbReference>
<evidence type="ECO:0000256" key="6">
    <source>
        <dbReference type="HAMAP-Rule" id="MF_02207"/>
    </source>
</evidence>
<accession>A0A1E5IHU8</accession>
<dbReference type="NCBIfam" id="NF010539">
    <property type="entry name" value="PRK13927.1"/>
    <property type="match status" value="1"/>
</dbReference>
<gene>
    <name evidence="6" type="primary">mreB</name>
    <name evidence="7" type="ORF">ATZ36_01510</name>
</gene>
<comment type="caution">
    <text evidence="6">Lacks conserved residue(s) required for the propagation of feature annotation.</text>
</comment>
<dbReference type="PRINTS" id="PR01652">
    <property type="entry name" value="SHAPEPROTEIN"/>
</dbReference>
<keyword evidence="8" id="KW-1185">Reference proteome</keyword>
<keyword evidence="4 6" id="KW-0133">Cell shape</keyword>
<dbReference type="SUPFAM" id="SSF53067">
    <property type="entry name" value="Actin-like ATPase domain"/>
    <property type="match status" value="2"/>
</dbReference>
<dbReference type="GO" id="GO:0008360">
    <property type="term" value="P:regulation of cell shape"/>
    <property type="evidence" value="ECO:0007669"/>
    <property type="project" value="UniProtKB-UniRule"/>
</dbReference>
<evidence type="ECO:0000256" key="5">
    <source>
        <dbReference type="ARBA" id="ARBA00023458"/>
    </source>
</evidence>
<evidence type="ECO:0000313" key="7">
    <source>
        <dbReference type="EMBL" id="OEG70050.1"/>
    </source>
</evidence>
<dbReference type="CDD" id="cd10225">
    <property type="entry name" value="ASKHA_NBD_MreB-like"/>
    <property type="match status" value="1"/>
</dbReference>
<dbReference type="Pfam" id="PF06723">
    <property type="entry name" value="MreB_Mbl"/>
    <property type="match status" value="1"/>
</dbReference>
<comment type="subunit">
    <text evidence="6">Forms polymers.</text>
</comment>
<dbReference type="InterPro" id="IPR043129">
    <property type="entry name" value="ATPase_NBD"/>
</dbReference>
<keyword evidence="2 6" id="KW-0547">Nucleotide-binding</keyword>
<feature type="binding site" evidence="6">
    <location>
        <begin position="211"/>
        <end position="214"/>
    </location>
    <ligand>
        <name>ATP</name>
        <dbReference type="ChEBI" id="CHEBI:30616"/>
    </ligand>
</feature>
<name>A0A1E5IHU8_ENDTX</name>
<evidence type="ECO:0000313" key="8">
    <source>
        <dbReference type="Proteomes" id="UP000095237"/>
    </source>
</evidence>
<comment type="subcellular location">
    <subcellularLocation>
        <location evidence="6">Cytoplasm</location>
    </subcellularLocation>
    <text evidence="6">Membrane-associated.</text>
</comment>
<keyword evidence="1 6" id="KW-0963">Cytoplasm</keyword>
<evidence type="ECO:0000256" key="1">
    <source>
        <dbReference type="ARBA" id="ARBA00022490"/>
    </source>
</evidence>
<comment type="caution">
    <text evidence="7">The sequence shown here is derived from an EMBL/GenBank/DDBJ whole genome shotgun (WGS) entry which is preliminary data.</text>
</comment>
<evidence type="ECO:0000256" key="3">
    <source>
        <dbReference type="ARBA" id="ARBA00022840"/>
    </source>
</evidence>